<reference evidence="1 2" key="1">
    <citation type="submission" date="2020-08" db="EMBL/GenBank/DDBJ databases">
        <title>Genomic Encyclopedia of Type Strains, Phase IV (KMG-IV): sequencing the most valuable type-strain genomes for metagenomic binning, comparative biology and taxonomic classification.</title>
        <authorList>
            <person name="Goeker M."/>
        </authorList>
    </citation>
    <scope>NUCLEOTIDE SEQUENCE [LARGE SCALE GENOMIC DNA]</scope>
    <source>
        <strain evidence="1 2">DSM 5391</strain>
    </source>
</reference>
<sequence>MNQLELSIPQVQMSIFGVRHQKKLTSKSE</sequence>
<keyword evidence="2" id="KW-1185">Reference proteome</keyword>
<evidence type="ECO:0000313" key="1">
    <source>
        <dbReference type="EMBL" id="MBB6446609.1"/>
    </source>
</evidence>
<organism evidence="1 2">
    <name type="scientific">Bacillus benzoevorans</name>
    <dbReference type="NCBI Taxonomy" id="1456"/>
    <lineage>
        <taxon>Bacteria</taxon>
        <taxon>Bacillati</taxon>
        <taxon>Bacillota</taxon>
        <taxon>Bacilli</taxon>
        <taxon>Bacillales</taxon>
        <taxon>Bacillaceae</taxon>
        <taxon>Bacillus</taxon>
    </lineage>
</organism>
<comment type="caution">
    <text evidence="1">The sequence shown here is derived from an EMBL/GenBank/DDBJ whole genome shotgun (WGS) entry which is preliminary data.</text>
</comment>
<dbReference type="Proteomes" id="UP000531594">
    <property type="component" value="Unassembled WGS sequence"/>
</dbReference>
<gene>
    <name evidence="1" type="ORF">HNR53_003269</name>
</gene>
<proteinExistence type="predicted"/>
<evidence type="ECO:0000313" key="2">
    <source>
        <dbReference type="Proteomes" id="UP000531594"/>
    </source>
</evidence>
<dbReference type="EMBL" id="JACHGK010000012">
    <property type="protein sequence ID" value="MBB6446609.1"/>
    <property type="molecule type" value="Genomic_DNA"/>
</dbReference>
<name>A0A7X0LXN5_9BACI</name>
<dbReference type="AlphaFoldDB" id="A0A7X0LXN5"/>
<accession>A0A7X0LXN5</accession>
<protein>
    <submittedName>
        <fullName evidence="1">Uncharacterized protein</fullName>
    </submittedName>
</protein>